<feature type="region of interest" description="Disordered" evidence="1">
    <location>
        <begin position="217"/>
        <end position="242"/>
    </location>
</feature>
<dbReference type="InterPro" id="IPR018684">
    <property type="entry name" value="DUF2171"/>
</dbReference>
<feature type="compositionally biased region" description="Basic and acidic residues" evidence="1">
    <location>
        <begin position="103"/>
        <end position="122"/>
    </location>
</feature>
<evidence type="ECO:0000256" key="1">
    <source>
        <dbReference type="SAM" id="MobiDB-lite"/>
    </source>
</evidence>
<dbReference type="Pfam" id="PF09939">
    <property type="entry name" value="DUF2171"/>
    <property type="match status" value="1"/>
</dbReference>
<dbReference type="Proteomes" id="UP001176468">
    <property type="component" value="Unassembled WGS sequence"/>
</dbReference>
<feature type="compositionally biased region" description="Low complexity" evidence="1">
    <location>
        <begin position="69"/>
        <end position="78"/>
    </location>
</feature>
<dbReference type="EMBL" id="JAUQSZ010000001">
    <property type="protein sequence ID" value="MDO7840822.1"/>
    <property type="molecule type" value="Genomic_DNA"/>
</dbReference>
<gene>
    <name evidence="2" type="ORF">Q5H94_00650</name>
</gene>
<feature type="region of interest" description="Disordered" evidence="1">
    <location>
        <begin position="289"/>
        <end position="331"/>
    </location>
</feature>
<comment type="caution">
    <text evidence="2">The sequence shown here is derived from an EMBL/GenBank/DDBJ whole genome shotgun (WGS) entry which is preliminary data.</text>
</comment>
<feature type="compositionally biased region" description="Basic and acidic residues" evidence="1">
    <location>
        <begin position="48"/>
        <end position="57"/>
    </location>
</feature>
<sequence>MGYERYPQNSNLGDYYNRQEPQDYGRDYGSGRDYSYSSARDYQAAGAYDRDRNRRDIGYGNDGRGGYGSDYRAGYGSDRSFNQERGYGQQGYGRDYYGSYASDGHRFTETGRNRDADRDRGYGRQPQGYDYDDRGFFNRAGDEVRSWFGDEDAQRRRERDAREDERYYRQQDRFGRDDDYHQWRRTQIDALDRDYDEYRRENHSKFSNEFGTWRTERQGQRGSLSRVKEHQDVVGSDGQHVGTVDKVRGDRIILTKNDAEAGGRHHSIPSRWIETVDDNQVKIRKTADEAHAHWRDEERNQAFFGEDQARGAGNADSNGPHVLNRSFSGTY</sequence>
<keyword evidence="3" id="KW-1185">Reference proteome</keyword>
<dbReference type="InterPro" id="IPR047800">
    <property type="entry name" value="SWFGD_dom"/>
</dbReference>
<dbReference type="RefSeq" id="WP_304559081.1">
    <property type="nucleotide sequence ID" value="NZ_JAUQSZ010000001.1"/>
</dbReference>
<protein>
    <submittedName>
        <fullName evidence="2">DUF2171 domain-containing protein</fullName>
    </submittedName>
</protein>
<accession>A0ABT8ZTD4</accession>
<feature type="compositionally biased region" description="Basic and acidic residues" evidence="1">
    <location>
        <begin position="20"/>
        <end position="30"/>
    </location>
</feature>
<name>A0ABT8ZTD4_9SPHN</name>
<evidence type="ECO:0000313" key="2">
    <source>
        <dbReference type="EMBL" id="MDO7840822.1"/>
    </source>
</evidence>
<organism evidence="2 3">
    <name type="scientific">Sphingomonas immobilis</name>
    <dbReference type="NCBI Taxonomy" id="3063997"/>
    <lineage>
        <taxon>Bacteria</taxon>
        <taxon>Pseudomonadati</taxon>
        <taxon>Pseudomonadota</taxon>
        <taxon>Alphaproteobacteria</taxon>
        <taxon>Sphingomonadales</taxon>
        <taxon>Sphingomonadaceae</taxon>
        <taxon>Sphingomonas</taxon>
    </lineage>
</organism>
<dbReference type="NCBIfam" id="NF033157">
    <property type="entry name" value="SWFGD_domain"/>
    <property type="match status" value="1"/>
</dbReference>
<feature type="compositionally biased region" description="Basic and acidic residues" evidence="1">
    <location>
        <begin position="289"/>
        <end position="300"/>
    </location>
</feature>
<reference evidence="2" key="1">
    <citation type="submission" date="2023-07" db="EMBL/GenBank/DDBJ databases">
        <authorList>
            <person name="Kim M.K."/>
        </authorList>
    </citation>
    <scope>NUCLEOTIDE SEQUENCE</scope>
    <source>
        <strain evidence="2">CA1-15</strain>
    </source>
</reference>
<feature type="compositionally biased region" description="Low complexity" evidence="1">
    <location>
        <begin position="31"/>
        <end position="45"/>
    </location>
</feature>
<feature type="region of interest" description="Disordered" evidence="1">
    <location>
        <begin position="1"/>
        <end position="136"/>
    </location>
</feature>
<proteinExistence type="predicted"/>
<evidence type="ECO:0000313" key="3">
    <source>
        <dbReference type="Proteomes" id="UP001176468"/>
    </source>
</evidence>